<sequence length="500" mass="54590">MSTTDTAPEEPRRLRDDLRERLGRGRGRAPGLGRTRPTAPRGQVPPTDTREARRLLGEAEAAGRRAARDGTLNPYVLGSLHRLPYFGRLRGLRDHARHRVVAHHHGREEQELHSSAALFAATEARTNEARRAREAQQEESRRQQAAVTALDRAATRTVARQDRRDRFLPWAVDRFGAGRPSRADGTHGAHGMDGTDPGAGPYEGRDDGAADWDDDSEKQGAWAASRPAHAPWEGLTETAAMTRWPRRVLTLLLILVELPVYLTLFLAIHDGTPQGRASAYLLTAAVGVAMTIGPFQAGRQWRRRGATASLLVVLPIAAALASLWAVAAWYLGDMRARIVFRDTDTGAMDELARQLNVDLPPAPTLMQELDLDPHTVSVTFIALLLLSGGIAFLLALSEEHPFIAAYRHHGKRLKAAETALARAEGEAAAARHREESLAARRTERGAALAAELTAVDSVFEAAAHAYLDGVQAASHDPAVTEGAMRLSARYPLLHDDPVRR</sequence>
<dbReference type="EMBL" id="CP108133">
    <property type="protein sequence ID" value="WTP50226.1"/>
    <property type="molecule type" value="Genomic_DNA"/>
</dbReference>
<dbReference type="Proteomes" id="UP001432166">
    <property type="component" value="Chromosome"/>
</dbReference>
<accession>A0ABZ1JF34</accession>
<feature type="compositionally biased region" description="Low complexity" evidence="2">
    <location>
        <begin position="29"/>
        <end position="38"/>
    </location>
</feature>
<evidence type="ECO:0000256" key="1">
    <source>
        <dbReference type="SAM" id="Coils"/>
    </source>
</evidence>
<keyword evidence="5" id="KW-1185">Reference proteome</keyword>
<organism evidence="4 5">
    <name type="scientific">Streptomyces tauricus</name>
    <dbReference type="NCBI Taxonomy" id="68274"/>
    <lineage>
        <taxon>Bacteria</taxon>
        <taxon>Bacillati</taxon>
        <taxon>Actinomycetota</taxon>
        <taxon>Actinomycetes</taxon>
        <taxon>Kitasatosporales</taxon>
        <taxon>Streptomycetaceae</taxon>
        <taxon>Streptomyces</taxon>
        <taxon>Streptomyces aurantiacus group</taxon>
    </lineage>
</organism>
<gene>
    <name evidence="4" type="ORF">OG288_19085</name>
</gene>
<feature type="compositionally biased region" description="Basic and acidic residues" evidence="2">
    <location>
        <begin position="9"/>
        <end position="23"/>
    </location>
</feature>
<feature type="region of interest" description="Disordered" evidence="2">
    <location>
        <begin position="178"/>
        <end position="229"/>
    </location>
</feature>
<feature type="transmembrane region" description="Helical" evidence="3">
    <location>
        <begin position="310"/>
        <end position="331"/>
    </location>
</feature>
<keyword evidence="3" id="KW-0472">Membrane</keyword>
<evidence type="ECO:0008006" key="6">
    <source>
        <dbReference type="Google" id="ProtNLM"/>
    </source>
</evidence>
<proteinExistence type="predicted"/>
<keyword evidence="3" id="KW-1133">Transmembrane helix</keyword>
<dbReference type="RefSeq" id="WP_328937912.1">
    <property type="nucleotide sequence ID" value="NZ_CP108133.1"/>
</dbReference>
<keyword evidence="3" id="KW-0812">Transmembrane</keyword>
<reference evidence="4" key="1">
    <citation type="submission" date="2022-10" db="EMBL/GenBank/DDBJ databases">
        <title>The complete genomes of actinobacterial strains from the NBC collection.</title>
        <authorList>
            <person name="Joergensen T.S."/>
            <person name="Alvarez Arevalo M."/>
            <person name="Sterndorff E.B."/>
            <person name="Faurdal D."/>
            <person name="Vuksanovic O."/>
            <person name="Mourched A.-S."/>
            <person name="Charusanti P."/>
            <person name="Shaw S."/>
            <person name="Blin K."/>
            <person name="Weber T."/>
        </authorList>
    </citation>
    <scope>NUCLEOTIDE SEQUENCE</scope>
    <source>
        <strain evidence="4">NBC_00189</strain>
    </source>
</reference>
<feature type="coiled-coil region" evidence="1">
    <location>
        <begin position="413"/>
        <end position="440"/>
    </location>
</feature>
<evidence type="ECO:0000256" key="3">
    <source>
        <dbReference type="SAM" id="Phobius"/>
    </source>
</evidence>
<evidence type="ECO:0000313" key="4">
    <source>
        <dbReference type="EMBL" id="WTP50226.1"/>
    </source>
</evidence>
<protein>
    <recommendedName>
        <fullName evidence="6">Integral membrane protein</fullName>
    </recommendedName>
</protein>
<evidence type="ECO:0000256" key="2">
    <source>
        <dbReference type="SAM" id="MobiDB-lite"/>
    </source>
</evidence>
<feature type="transmembrane region" description="Helical" evidence="3">
    <location>
        <begin position="376"/>
        <end position="397"/>
    </location>
</feature>
<evidence type="ECO:0000313" key="5">
    <source>
        <dbReference type="Proteomes" id="UP001432166"/>
    </source>
</evidence>
<feature type="compositionally biased region" description="Basic and acidic residues" evidence="2">
    <location>
        <begin position="126"/>
        <end position="142"/>
    </location>
</feature>
<feature type="region of interest" description="Disordered" evidence="2">
    <location>
        <begin position="1"/>
        <end position="51"/>
    </location>
</feature>
<feature type="transmembrane region" description="Helical" evidence="3">
    <location>
        <begin position="280"/>
        <end position="298"/>
    </location>
</feature>
<feature type="region of interest" description="Disordered" evidence="2">
    <location>
        <begin position="126"/>
        <end position="156"/>
    </location>
</feature>
<keyword evidence="1" id="KW-0175">Coiled coil</keyword>
<feature type="transmembrane region" description="Helical" evidence="3">
    <location>
        <begin position="248"/>
        <end position="268"/>
    </location>
</feature>
<name>A0ABZ1JF34_9ACTN</name>